<evidence type="ECO:0000256" key="1">
    <source>
        <dbReference type="ARBA" id="ARBA00006847"/>
    </source>
</evidence>
<sequence>MSVPTSDRQQDEPQPPSRGEDGGAVPGRVPVDALRVELVVPVASYRDPMFPGVSRCLPVPPPSTVRGMLAAATGRPSERVPLGMAANATATGVDLETYHPIAANGSNPAIGGRVAPGKGGMTIRERPFLTGVRATLWIPGAAGRRIEAALRRPVWGLRLGRSQDLVHLAGAPRWTTLHPARRAVVGHGLAPTGAHEAPQAVSLRMAVSVSTDRLSTSYRSFLWCAEPAGEREVRLDAFRDSLDGQAVWLLDGDGEPDDAPEPAAARRGEALDRVLAKSVGRSIGDEPERLTAHSAAVRDAARALAARIGPAGPIAGAPRFWAWVEQAALLHDAGKIAEGFQRQLRPGGEPWGQRHEVLSLAYVDLFHPEPAAAPPGAGADVDREMVATGVLFHHRALTTDAEDVSERVRPLARQYSEDAAWKDAFGGCGSSGAGPVGPAGSGSPPRIQIPRQRHAELLAWYADQAGLPPEPGGGAKMWQRARALFLTTRDRWFGPVREEDGLLAVLLQGAVTLADHAGSAHVPLQTHMPLPARFLDRLAAPYDHQRATASVDGHVVVIAPTGAGKTEAGLAWASSQLAGMPGQPRLVWMLPYRASIDAVADRFRTVLDPPPMSEPAESGGSDTDAVTQSPCTEPDIGILHATAARTLLERAVDEDCPSPRDAARKARARAGAARLFAQRVRVATPHQLLRGAIAGPRYSSVLLEQANCLMVLDELHAYDPVTFGRICAAMRLWSRLGSRIAVLSATFAEPMIEMVRESVDGPCAVVRAAPGTAPDRHHLVLDELPLTAPASLDTIRGWLAAGRSVLAVANSVRTAQHLFDELAPAAREAAGSRDPDAAILLHSRFRARDRAEIERRVLARHPERRSDDPALRGGGLVVSTQVLEVSLCLDFDRGASELAPIEAVAQRAGRVNRRGRHPDGPVAFHVHQVDSPLPYEQDALDAAWSALRRTADIDPRISEQTVALWLDHVYGTDWGTQWLATARRHREEFWTGFLTFPRPFHDRSEFAGKLDEQFDTVHVLHADDLDEYRTLADHRNGDPLLAEGLLIPLRWRQCAPLRKAGLLAMDRRLRLPVVSAPYSTETGLDLSAASGGTPATSAARQETIL</sequence>
<dbReference type="SMART" id="SM00487">
    <property type="entry name" value="DEXDc"/>
    <property type="match status" value="1"/>
</dbReference>
<dbReference type="AlphaFoldDB" id="A0A2I2KSJ5"/>
<dbReference type="GO" id="GO:0005524">
    <property type="term" value="F:ATP binding"/>
    <property type="evidence" value="ECO:0007669"/>
    <property type="project" value="UniProtKB-KW"/>
</dbReference>
<comment type="similarity">
    <text evidence="1">In the N-terminal section; belongs to the CRISPR-associated nuclease Cas3-HD family.</text>
</comment>
<name>A0A2I2KSJ5_9ACTN</name>
<evidence type="ECO:0000256" key="9">
    <source>
        <dbReference type="ARBA" id="ARBA00023118"/>
    </source>
</evidence>
<dbReference type="InterPro" id="IPR027417">
    <property type="entry name" value="P-loop_NTPase"/>
</dbReference>
<dbReference type="InterPro" id="IPR006483">
    <property type="entry name" value="CRISPR-assoc_Cas3_HD"/>
</dbReference>
<accession>A0A2I2KSJ5</accession>
<keyword evidence="9" id="KW-0051">Antiviral defense</keyword>
<keyword evidence="8" id="KW-0067">ATP-binding</keyword>
<evidence type="ECO:0000256" key="5">
    <source>
        <dbReference type="ARBA" id="ARBA00022741"/>
    </source>
</evidence>
<feature type="region of interest" description="Disordered" evidence="10">
    <location>
        <begin position="608"/>
        <end position="627"/>
    </location>
</feature>
<evidence type="ECO:0000313" key="13">
    <source>
        <dbReference type="Proteomes" id="UP000234331"/>
    </source>
</evidence>
<evidence type="ECO:0000256" key="7">
    <source>
        <dbReference type="ARBA" id="ARBA00022806"/>
    </source>
</evidence>
<evidence type="ECO:0000256" key="4">
    <source>
        <dbReference type="ARBA" id="ARBA00022723"/>
    </source>
</evidence>
<evidence type="ECO:0000256" key="10">
    <source>
        <dbReference type="SAM" id="MobiDB-lite"/>
    </source>
</evidence>
<dbReference type="CDD" id="cd09693">
    <property type="entry name" value="Cas5_I"/>
    <property type="match status" value="1"/>
</dbReference>
<dbReference type="GO" id="GO:0016787">
    <property type="term" value="F:hydrolase activity"/>
    <property type="evidence" value="ECO:0007669"/>
    <property type="project" value="UniProtKB-KW"/>
</dbReference>
<dbReference type="NCBIfam" id="TIGR01587">
    <property type="entry name" value="cas3_core"/>
    <property type="match status" value="1"/>
</dbReference>
<keyword evidence="5" id="KW-0547">Nucleotide-binding</keyword>
<reference evidence="12 13" key="1">
    <citation type="submission" date="2017-06" db="EMBL/GenBank/DDBJ databases">
        <authorList>
            <person name="Kim H.J."/>
            <person name="Triplett B.A."/>
        </authorList>
    </citation>
    <scope>NUCLEOTIDE SEQUENCE [LARGE SCALE GENOMIC DNA]</scope>
    <source>
        <strain evidence="12">FRACA_ARgP5</strain>
    </source>
</reference>
<evidence type="ECO:0000256" key="6">
    <source>
        <dbReference type="ARBA" id="ARBA00022801"/>
    </source>
</evidence>
<dbReference type="GO" id="GO:0046872">
    <property type="term" value="F:metal ion binding"/>
    <property type="evidence" value="ECO:0007669"/>
    <property type="project" value="UniProtKB-KW"/>
</dbReference>
<dbReference type="OrthoDB" id="9810236at2"/>
<feature type="region of interest" description="Disordered" evidence="10">
    <location>
        <begin position="1"/>
        <end position="29"/>
    </location>
</feature>
<dbReference type="GO" id="GO:0051607">
    <property type="term" value="P:defense response to virus"/>
    <property type="evidence" value="ECO:0007669"/>
    <property type="project" value="UniProtKB-KW"/>
</dbReference>
<evidence type="ECO:0000256" key="8">
    <source>
        <dbReference type="ARBA" id="ARBA00022840"/>
    </source>
</evidence>
<evidence type="ECO:0000313" key="12">
    <source>
        <dbReference type="EMBL" id="SNQ48632.1"/>
    </source>
</evidence>
<dbReference type="GO" id="GO:0043571">
    <property type="term" value="P:maintenance of CRISPR repeat elements"/>
    <property type="evidence" value="ECO:0007669"/>
    <property type="project" value="InterPro"/>
</dbReference>
<evidence type="ECO:0000259" key="11">
    <source>
        <dbReference type="PROSITE" id="PS51643"/>
    </source>
</evidence>
<dbReference type="GO" id="GO:0004386">
    <property type="term" value="F:helicase activity"/>
    <property type="evidence" value="ECO:0007669"/>
    <property type="project" value="UniProtKB-KW"/>
</dbReference>
<keyword evidence="6" id="KW-0378">Hydrolase</keyword>
<dbReference type="Pfam" id="PF00270">
    <property type="entry name" value="DEAD"/>
    <property type="match status" value="1"/>
</dbReference>
<dbReference type="PROSITE" id="PS51643">
    <property type="entry name" value="HD_CAS3"/>
    <property type="match status" value="1"/>
</dbReference>
<dbReference type="SUPFAM" id="SSF52540">
    <property type="entry name" value="P-loop containing nucleoside triphosphate hydrolases"/>
    <property type="match status" value="1"/>
</dbReference>
<dbReference type="InterPro" id="IPR006474">
    <property type="entry name" value="Helicase_Cas3_CRISPR-ass_core"/>
</dbReference>
<dbReference type="InterPro" id="IPR038257">
    <property type="entry name" value="CRISPR-assoc_Cas3_HD_sf"/>
</dbReference>
<dbReference type="GO" id="GO:0004519">
    <property type="term" value="F:endonuclease activity"/>
    <property type="evidence" value="ECO:0007669"/>
    <property type="project" value="UniProtKB-KW"/>
</dbReference>
<dbReference type="Gene3D" id="3.40.50.300">
    <property type="entry name" value="P-loop containing nucleotide triphosphate hydrolases"/>
    <property type="match status" value="1"/>
</dbReference>
<dbReference type="NCBIfam" id="TIGR02593">
    <property type="entry name" value="CRISPR_cas5"/>
    <property type="match status" value="1"/>
</dbReference>
<dbReference type="CDD" id="cd09641">
    <property type="entry name" value="Cas3''_I"/>
    <property type="match status" value="1"/>
</dbReference>
<evidence type="ECO:0000256" key="2">
    <source>
        <dbReference type="ARBA" id="ARBA00009046"/>
    </source>
</evidence>
<dbReference type="RefSeq" id="WP_101832272.1">
    <property type="nucleotide sequence ID" value="NZ_FZMO01000182.1"/>
</dbReference>
<comment type="similarity">
    <text evidence="2">In the central section; belongs to the CRISPR-associated helicase Cas3 family.</text>
</comment>
<dbReference type="InterPro" id="IPR014001">
    <property type="entry name" value="Helicase_ATP-bd"/>
</dbReference>
<keyword evidence="7" id="KW-0347">Helicase</keyword>
<organism evidence="12 13">
    <name type="scientific">Frankia canadensis</name>
    <dbReference type="NCBI Taxonomy" id="1836972"/>
    <lineage>
        <taxon>Bacteria</taxon>
        <taxon>Bacillati</taxon>
        <taxon>Actinomycetota</taxon>
        <taxon>Actinomycetes</taxon>
        <taxon>Frankiales</taxon>
        <taxon>Frankiaceae</taxon>
        <taxon>Frankia</taxon>
    </lineage>
</organism>
<dbReference type="SUPFAM" id="SSF109604">
    <property type="entry name" value="HD-domain/PDEase-like"/>
    <property type="match status" value="1"/>
</dbReference>
<dbReference type="Pfam" id="PF22590">
    <property type="entry name" value="Cas3-like_C_2"/>
    <property type="match status" value="1"/>
</dbReference>
<dbReference type="InterPro" id="IPR011545">
    <property type="entry name" value="DEAD/DEAH_box_helicase_dom"/>
</dbReference>
<dbReference type="EMBL" id="FZMO01000182">
    <property type="protein sequence ID" value="SNQ48632.1"/>
    <property type="molecule type" value="Genomic_DNA"/>
</dbReference>
<dbReference type="Gene3D" id="3.30.70.2660">
    <property type="match status" value="1"/>
</dbReference>
<dbReference type="NCBIfam" id="TIGR01596">
    <property type="entry name" value="cas3_HD"/>
    <property type="match status" value="1"/>
</dbReference>
<dbReference type="InterPro" id="IPR054712">
    <property type="entry name" value="Cas3-like_dom"/>
</dbReference>
<evidence type="ECO:0000256" key="3">
    <source>
        <dbReference type="ARBA" id="ARBA00022722"/>
    </source>
</evidence>
<dbReference type="Proteomes" id="UP000234331">
    <property type="component" value="Unassembled WGS sequence"/>
</dbReference>
<keyword evidence="4" id="KW-0479">Metal-binding</keyword>
<keyword evidence="13" id="KW-1185">Reference proteome</keyword>
<proteinExistence type="inferred from homology"/>
<keyword evidence="12" id="KW-0255">Endonuclease</keyword>
<protein>
    <submittedName>
        <fullName evidence="12">CRISPR-associated helicase Cas3/CRISPR-associated endonuclease Cas3-HD</fullName>
    </submittedName>
</protein>
<gene>
    <name evidence="12" type="ORF">FRACA_2620006</name>
</gene>
<dbReference type="InterPro" id="IPR013422">
    <property type="entry name" value="CRISPR-assoc_prot_Cas5_N"/>
</dbReference>
<dbReference type="InterPro" id="IPR021124">
    <property type="entry name" value="CRISPR-assoc_prot_Cas5"/>
</dbReference>
<feature type="domain" description="HD Cas3-type" evidence="11">
    <location>
        <begin position="283"/>
        <end position="517"/>
    </location>
</feature>
<dbReference type="Gene3D" id="1.10.3210.30">
    <property type="match status" value="1"/>
</dbReference>
<dbReference type="Pfam" id="PF09704">
    <property type="entry name" value="Cas_Cas5d"/>
    <property type="match status" value="1"/>
</dbReference>
<dbReference type="GO" id="GO:0003676">
    <property type="term" value="F:nucleic acid binding"/>
    <property type="evidence" value="ECO:0007669"/>
    <property type="project" value="InterPro"/>
</dbReference>
<keyword evidence="3" id="KW-0540">Nuclease</keyword>